<comment type="catalytic activity">
    <reaction evidence="1">
        <text>ATP + protein L-histidine = ADP + protein N-phospho-L-histidine.</text>
        <dbReference type="EC" id="2.7.13.3"/>
    </reaction>
</comment>
<keyword evidence="5" id="KW-0808">Transferase</keyword>
<keyword evidence="6 12" id="KW-0812">Transmembrane</keyword>
<organism evidence="14 15">
    <name type="scientific">Candidatus Amunia macphersoniae</name>
    <dbReference type="NCBI Taxonomy" id="3127014"/>
    <lineage>
        <taxon>Bacteria</taxon>
        <taxon>Bacillati</taxon>
        <taxon>Candidatus Dormiibacterota</taxon>
        <taxon>Candidatus Dormibacteria</taxon>
        <taxon>Candidatus Aeolococcales</taxon>
        <taxon>Candidatus Aeolococcaceae</taxon>
        <taxon>Candidatus Amunia</taxon>
    </lineage>
</organism>
<dbReference type="InterPro" id="IPR036097">
    <property type="entry name" value="HisK_dim/P_sf"/>
</dbReference>
<dbReference type="Pfam" id="PF02518">
    <property type="entry name" value="HATPase_c"/>
    <property type="match status" value="1"/>
</dbReference>
<evidence type="ECO:0000256" key="10">
    <source>
        <dbReference type="ARBA" id="ARBA00023136"/>
    </source>
</evidence>
<evidence type="ECO:0000256" key="12">
    <source>
        <dbReference type="SAM" id="Phobius"/>
    </source>
</evidence>
<keyword evidence="8 12" id="KW-1133">Transmembrane helix</keyword>
<evidence type="ECO:0000256" key="7">
    <source>
        <dbReference type="ARBA" id="ARBA00022777"/>
    </source>
</evidence>
<comment type="caution">
    <text evidence="14">The sequence shown here is derived from an EMBL/GenBank/DDBJ whole genome shotgun (WGS) entry which is preliminary data.</text>
</comment>
<dbReference type="PROSITE" id="PS50109">
    <property type="entry name" value="HIS_KIN"/>
    <property type="match status" value="1"/>
</dbReference>
<dbReference type="SMART" id="SM00388">
    <property type="entry name" value="HisKA"/>
    <property type="match status" value="1"/>
</dbReference>
<evidence type="ECO:0000259" key="13">
    <source>
        <dbReference type="PROSITE" id="PS50109"/>
    </source>
</evidence>
<dbReference type="InterPro" id="IPR003594">
    <property type="entry name" value="HATPase_dom"/>
</dbReference>
<dbReference type="InterPro" id="IPR005467">
    <property type="entry name" value="His_kinase_dom"/>
</dbReference>
<evidence type="ECO:0000256" key="9">
    <source>
        <dbReference type="ARBA" id="ARBA00023012"/>
    </source>
</evidence>
<dbReference type="SUPFAM" id="SSF47384">
    <property type="entry name" value="Homodimeric domain of signal transducing histidine kinase"/>
    <property type="match status" value="1"/>
</dbReference>
<feature type="transmembrane region" description="Helical" evidence="12">
    <location>
        <begin position="36"/>
        <end position="59"/>
    </location>
</feature>
<keyword evidence="7 14" id="KW-0418">Kinase</keyword>
<dbReference type="Proteomes" id="UP000614410">
    <property type="component" value="Unassembled WGS sequence"/>
</dbReference>
<keyword evidence="9" id="KW-0902">Two-component regulatory system</keyword>
<evidence type="ECO:0000256" key="1">
    <source>
        <dbReference type="ARBA" id="ARBA00000085"/>
    </source>
</evidence>
<reference evidence="14 15" key="1">
    <citation type="submission" date="2020-10" db="EMBL/GenBank/DDBJ databases">
        <title>Ca. Dormibacterota MAGs.</title>
        <authorList>
            <person name="Montgomery K."/>
        </authorList>
    </citation>
    <scope>NUCLEOTIDE SEQUENCE [LARGE SCALE GENOMIC DNA]</scope>
    <source>
        <strain evidence="14">Mitchell_Peninsula_5</strain>
    </source>
</reference>
<proteinExistence type="predicted"/>
<dbReference type="GO" id="GO:0000155">
    <property type="term" value="F:phosphorelay sensor kinase activity"/>
    <property type="evidence" value="ECO:0007669"/>
    <property type="project" value="InterPro"/>
</dbReference>
<dbReference type="EC" id="2.7.13.3" evidence="3"/>
<evidence type="ECO:0000256" key="11">
    <source>
        <dbReference type="SAM" id="MobiDB-lite"/>
    </source>
</evidence>
<dbReference type="GO" id="GO:0005886">
    <property type="term" value="C:plasma membrane"/>
    <property type="evidence" value="ECO:0007669"/>
    <property type="project" value="TreeGrafter"/>
</dbReference>
<evidence type="ECO:0000256" key="8">
    <source>
        <dbReference type="ARBA" id="ARBA00022989"/>
    </source>
</evidence>
<evidence type="ECO:0000256" key="3">
    <source>
        <dbReference type="ARBA" id="ARBA00012438"/>
    </source>
</evidence>
<dbReference type="InterPro" id="IPR036890">
    <property type="entry name" value="HATPase_C_sf"/>
</dbReference>
<evidence type="ECO:0000256" key="4">
    <source>
        <dbReference type="ARBA" id="ARBA00022553"/>
    </source>
</evidence>
<protein>
    <recommendedName>
        <fullName evidence="3">histidine kinase</fullName>
        <ecNumber evidence="3">2.7.13.3</ecNumber>
    </recommendedName>
</protein>
<evidence type="ECO:0000256" key="2">
    <source>
        <dbReference type="ARBA" id="ARBA00004141"/>
    </source>
</evidence>
<evidence type="ECO:0000313" key="14">
    <source>
        <dbReference type="EMBL" id="MBJ7610449.1"/>
    </source>
</evidence>
<dbReference type="InterPro" id="IPR004358">
    <property type="entry name" value="Sig_transdc_His_kin-like_C"/>
</dbReference>
<keyword evidence="4" id="KW-0597">Phosphoprotein</keyword>
<dbReference type="SMART" id="SM00387">
    <property type="entry name" value="HATPase_c"/>
    <property type="match status" value="1"/>
</dbReference>
<evidence type="ECO:0000313" key="15">
    <source>
        <dbReference type="Proteomes" id="UP000614410"/>
    </source>
</evidence>
<dbReference type="Gene3D" id="3.30.565.10">
    <property type="entry name" value="Histidine kinase-like ATPase, C-terminal domain"/>
    <property type="match status" value="1"/>
</dbReference>
<dbReference type="Pfam" id="PF00512">
    <property type="entry name" value="HisKA"/>
    <property type="match status" value="1"/>
</dbReference>
<sequence length="473" mass="49918">MSEATGRAARSGGRLARVIAFFTRPVRDVRGASLRVALIATALVLVAYVVIAGAVLMIVTRNLTAAVDDRLRGYLSGTPASADAFPSTGPGYQQPLLRWVVLPGGLTYLIGPHDELIPAAATPPSEKLPDAARNVESPTTVKLADDSDLRTNGVTTAIKINGEVVNGAHVVIGQSLDNVSSTRHNILTAELLVGPILLIAVFFGALAVGRRVASPIERARQRQIEMTADASHELRTPLSVIEAQTALALERERDVAWYRNAFQAVGVESKRMRHLVDDLLWLARFDSTETAPSSEATDLGILAVQAAERFEAVAQARGLRLQVDVEPVSTMISAPPEWLDRLLGVLLDNACRYTPQGGVIAVSVGRRDGKVRLAVDDSGPGIPPEERAHIFDRFRRASEAPGGSGLGLAIAAAVVGASGGRWEVGTSATGGASMAVSWTPLIRGGAEMEESSMSETVNTPAGGVLMPPPPRPA</sequence>
<dbReference type="CDD" id="cd00082">
    <property type="entry name" value="HisKA"/>
    <property type="match status" value="1"/>
</dbReference>
<name>A0A934NJZ0_9BACT</name>
<dbReference type="InterPro" id="IPR003661">
    <property type="entry name" value="HisK_dim/P_dom"/>
</dbReference>
<dbReference type="PANTHER" id="PTHR45436">
    <property type="entry name" value="SENSOR HISTIDINE KINASE YKOH"/>
    <property type="match status" value="1"/>
</dbReference>
<dbReference type="InterPro" id="IPR050428">
    <property type="entry name" value="TCS_sensor_his_kinase"/>
</dbReference>
<gene>
    <name evidence="14" type="ORF">JF887_13605</name>
</gene>
<accession>A0A934NJZ0</accession>
<dbReference type="CDD" id="cd00075">
    <property type="entry name" value="HATPase"/>
    <property type="match status" value="1"/>
</dbReference>
<dbReference type="PANTHER" id="PTHR45436:SF15">
    <property type="entry name" value="SENSOR HISTIDINE KINASE CUSS"/>
    <property type="match status" value="1"/>
</dbReference>
<feature type="transmembrane region" description="Helical" evidence="12">
    <location>
        <begin position="186"/>
        <end position="208"/>
    </location>
</feature>
<dbReference type="SUPFAM" id="SSF55874">
    <property type="entry name" value="ATPase domain of HSP90 chaperone/DNA topoisomerase II/histidine kinase"/>
    <property type="match status" value="1"/>
</dbReference>
<evidence type="ECO:0000256" key="6">
    <source>
        <dbReference type="ARBA" id="ARBA00022692"/>
    </source>
</evidence>
<dbReference type="EMBL" id="JAEKNN010000062">
    <property type="protein sequence ID" value="MBJ7610449.1"/>
    <property type="molecule type" value="Genomic_DNA"/>
</dbReference>
<feature type="domain" description="Histidine kinase" evidence="13">
    <location>
        <begin position="229"/>
        <end position="442"/>
    </location>
</feature>
<feature type="region of interest" description="Disordered" evidence="11">
    <location>
        <begin position="454"/>
        <end position="473"/>
    </location>
</feature>
<comment type="subcellular location">
    <subcellularLocation>
        <location evidence="2">Membrane</location>
        <topology evidence="2">Multi-pass membrane protein</topology>
    </subcellularLocation>
</comment>
<dbReference type="AlphaFoldDB" id="A0A934NJZ0"/>
<keyword evidence="10 12" id="KW-0472">Membrane</keyword>
<evidence type="ECO:0000256" key="5">
    <source>
        <dbReference type="ARBA" id="ARBA00022679"/>
    </source>
</evidence>
<dbReference type="Gene3D" id="1.10.287.130">
    <property type="match status" value="1"/>
</dbReference>
<dbReference type="PRINTS" id="PR00344">
    <property type="entry name" value="BCTRLSENSOR"/>
</dbReference>